<feature type="compositionally biased region" description="Polar residues" evidence="1">
    <location>
        <begin position="85"/>
        <end position="114"/>
    </location>
</feature>
<protein>
    <submittedName>
        <fullName evidence="2">Uncharacterized protein</fullName>
    </submittedName>
</protein>
<name>A0ABR1JDX7_9AGAR</name>
<organism evidence="2 3">
    <name type="scientific">Marasmiellus scandens</name>
    <dbReference type="NCBI Taxonomy" id="2682957"/>
    <lineage>
        <taxon>Eukaryota</taxon>
        <taxon>Fungi</taxon>
        <taxon>Dikarya</taxon>
        <taxon>Basidiomycota</taxon>
        <taxon>Agaricomycotina</taxon>
        <taxon>Agaricomycetes</taxon>
        <taxon>Agaricomycetidae</taxon>
        <taxon>Agaricales</taxon>
        <taxon>Marasmiineae</taxon>
        <taxon>Omphalotaceae</taxon>
        <taxon>Marasmiellus</taxon>
    </lineage>
</organism>
<comment type="caution">
    <text evidence="2">The sequence shown here is derived from an EMBL/GenBank/DDBJ whole genome shotgun (WGS) entry which is preliminary data.</text>
</comment>
<evidence type="ECO:0000313" key="2">
    <source>
        <dbReference type="EMBL" id="KAK7455881.1"/>
    </source>
</evidence>
<evidence type="ECO:0000256" key="1">
    <source>
        <dbReference type="SAM" id="MobiDB-lite"/>
    </source>
</evidence>
<proteinExistence type="predicted"/>
<feature type="region of interest" description="Disordered" evidence="1">
    <location>
        <begin position="26"/>
        <end position="114"/>
    </location>
</feature>
<reference evidence="2 3" key="1">
    <citation type="submission" date="2024-01" db="EMBL/GenBank/DDBJ databases">
        <title>A draft genome for the cacao thread blight pathogen Marasmiellus scandens.</title>
        <authorList>
            <person name="Baruah I.K."/>
            <person name="Leung J."/>
            <person name="Bukari Y."/>
            <person name="Amoako-Attah I."/>
            <person name="Meinhardt L.W."/>
            <person name="Bailey B.A."/>
            <person name="Cohen S.P."/>
        </authorList>
    </citation>
    <scope>NUCLEOTIDE SEQUENCE [LARGE SCALE GENOMIC DNA]</scope>
    <source>
        <strain evidence="2 3">GH-19</strain>
    </source>
</reference>
<gene>
    <name evidence="2" type="ORF">VKT23_010918</name>
</gene>
<accession>A0ABR1JDX7</accession>
<keyword evidence="3" id="KW-1185">Reference proteome</keyword>
<sequence length="412" mass="46561">MTSPPPGSGGTHFFHQASRNQFEGMTLNSVGGNQTNDQRGWKNDQSRTTYRDNFANSGTVHGGYVGQDSRTIHGRNVEKLGTYNEYASSTSERTQPQPQIQSQETSGWTNDTLPVKSYSSTTEYTQQITYSRQRKTLQDFPQNIQHIFKELFLPAIIKFTGTRQAWTDPEMEDIEDLWRRVAPDNSMNDMKAIQDATLESLNTWRTAIGDAAVKVLKEVIQNRSPTVSEQQQISALREGGYKYRSYYFANVSYTEKGQRVVDAPFQSELISRTFSEHFKAIKNVPEQYHLEDRAAGAIVLSIIAVERAFYYYSSGIPNDTEGAFSKANWDGRVVTINGEKCNLDATLFHKFFKINSKGRNPVSPQQWDQIVEAAKNFANENNEADNGSEDGSEVDFCQFQDASSDVDFTEPK</sequence>
<dbReference type="Proteomes" id="UP001498398">
    <property type="component" value="Unassembled WGS sequence"/>
</dbReference>
<evidence type="ECO:0000313" key="3">
    <source>
        <dbReference type="Proteomes" id="UP001498398"/>
    </source>
</evidence>
<feature type="compositionally biased region" description="Polar residues" evidence="1">
    <location>
        <begin position="26"/>
        <end position="38"/>
    </location>
</feature>
<dbReference type="EMBL" id="JBANRG010000022">
    <property type="protein sequence ID" value="KAK7455881.1"/>
    <property type="molecule type" value="Genomic_DNA"/>
</dbReference>